<name>A0ABC8S6D4_9AQUA</name>
<reference evidence="2 4" key="1">
    <citation type="submission" date="2024-02" db="EMBL/GenBank/DDBJ databases">
        <authorList>
            <person name="Vignale AGUSTIN F."/>
            <person name="Sosa J E."/>
            <person name="Modenutti C."/>
        </authorList>
    </citation>
    <scope>NUCLEOTIDE SEQUENCE [LARGE SCALE GENOMIC DNA]</scope>
</reference>
<evidence type="ECO:0000313" key="3">
    <source>
        <dbReference type="EMBL" id="CAK9151355.1"/>
    </source>
</evidence>
<feature type="region of interest" description="Disordered" evidence="1">
    <location>
        <begin position="19"/>
        <end position="57"/>
    </location>
</feature>
<evidence type="ECO:0000256" key="1">
    <source>
        <dbReference type="SAM" id="MobiDB-lite"/>
    </source>
</evidence>
<sequence>MTTLVRNTTRHFSRRCEGYGPLDHSAEANPEYGHGRRTFSRRKSSTEHPNKMTSLSYRRDRARKRHIFLQTYKLAYMDSSGKSRSRKLKKLAVKLKSAVVSVVSFIRLNSLRTFNYRSAICASSPSSIRNCF</sequence>
<protein>
    <submittedName>
        <fullName evidence="2">Uncharacterized protein</fullName>
    </submittedName>
</protein>
<evidence type="ECO:0000313" key="4">
    <source>
        <dbReference type="Proteomes" id="UP001642360"/>
    </source>
</evidence>
<organism evidence="2 4">
    <name type="scientific">Ilex paraguariensis</name>
    <name type="common">yerba mate</name>
    <dbReference type="NCBI Taxonomy" id="185542"/>
    <lineage>
        <taxon>Eukaryota</taxon>
        <taxon>Viridiplantae</taxon>
        <taxon>Streptophyta</taxon>
        <taxon>Embryophyta</taxon>
        <taxon>Tracheophyta</taxon>
        <taxon>Spermatophyta</taxon>
        <taxon>Magnoliopsida</taxon>
        <taxon>eudicotyledons</taxon>
        <taxon>Gunneridae</taxon>
        <taxon>Pentapetalae</taxon>
        <taxon>asterids</taxon>
        <taxon>campanulids</taxon>
        <taxon>Aquifoliales</taxon>
        <taxon>Aquifoliaceae</taxon>
        <taxon>Ilex</taxon>
    </lineage>
</organism>
<gene>
    <name evidence="2" type="ORF">ILEXP_LOCUS19509</name>
    <name evidence="3" type="ORF">ILEXP_LOCUS19514</name>
</gene>
<keyword evidence="4" id="KW-1185">Reference proteome</keyword>
<proteinExistence type="predicted"/>
<comment type="caution">
    <text evidence="2">The sequence shown here is derived from an EMBL/GenBank/DDBJ whole genome shotgun (WGS) entry which is preliminary data.</text>
</comment>
<dbReference type="EMBL" id="CAUOFW020002125">
    <property type="protein sequence ID" value="CAK9151350.1"/>
    <property type="molecule type" value="Genomic_DNA"/>
</dbReference>
<dbReference type="AlphaFoldDB" id="A0ABC8S6D4"/>
<dbReference type="EMBL" id="CAUOFW020002125">
    <property type="protein sequence ID" value="CAK9151355.1"/>
    <property type="molecule type" value="Genomic_DNA"/>
</dbReference>
<accession>A0ABC8S6D4</accession>
<dbReference type="Proteomes" id="UP001642360">
    <property type="component" value="Unassembled WGS sequence"/>
</dbReference>
<evidence type="ECO:0000313" key="2">
    <source>
        <dbReference type="EMBL" id="CAK9151350.1"/>
    </source>
</evidence>